<dbReference type="PANTHER" id="PTHR13748">
    <property type="entry name" value="COBW-RELATED"/>
    <property type="match status" value="1"/>
</dbReference>
<name>A0A1M5UQ70_9FIRM</name>
<dbReference type="Proteomes" id="UP000183995">
    <property type="component" value="Unassembled WGS sequence"/>
</dbReference>
<dbReference type="InterPro" id="IPR027417">
    <property type="entry name" value="P-loop_NTPase"/>
</dbReference>
<evidence type="ECO:0000259" key="1">
    <source>
        <dbReference type="Pfam" id="PF02492"/>
    </source>
</evidence>
<dbReference type="Pfam" id="PF02492">
    <property type="entry name" value="cobW"/>
    <property type="match status" value="1"/>
</dbReference>
<protein>
    <submittedName>
        <fullName evidence="2">CobW/HypB/UreG, nucleotide-binding domain</fullName>
    </submittedName>
</protein>
<dbReference type="EMBL" id="FQXV01000001">
    <property type="protein sequence ID" value="SHH65151.1"/>
    <property type="molecule type" value="Genomic_DNA"/>
</dbReference>
<dbReference type="AlphaFoldDB" id="A0A1M5UQ70"/>
<evidence type="ECO:0000313" key="2">
    <source>
        <dbReference type="EMBL" id="SHH65151.1"/>
    </source>
</evidence>
<evidence type="ECO:0000313" key="3">
    <source>
        <dbReference type="Proteomes" id="UP000183995"/>
    </source>
</evidence>
<feature type="domain" description="CobW/HypB/UreG nucleotide-binding" evidence="1">
    <location>
        <begin position="3"/>
        <end position="179"/>
    </location>
</feature>
<dbReference type="STRING" id="1123282.SAMN02745823_00627"/>
<accession>A0A1M5UQ70</accession>
<proteinExistence type="predicted"/>
<dbReference type="PANTHER" id="PTHR13748:SF62">
    <property type="entry name" value="COBW DOMAIN-CONTAINING PROTEIN"/>
    <property type="match status" value="1"/>
</dbReference>
<dbReference type="OrthoDB" id="9808822at2"/>
<gene>
    <name evidence="2" type="ORF">SAMN02745823_00627</name>
</gene>
<dbReference type="GO" id="GO:0005737">
    <property type="term" value="C:cytoplasm"/>
    <property type="evidence" value="ECO:0007669"/>
    <property type="project" value="TreeGrafter"/>
</dbReference>
<dbReference type="SUPFAM" id="SSF52540">
    <property type="entry name" value="P-loop containing nucleoside triphosphate hydrolases"/>
    <property type="match status" value="1"/>
</dbReference>
<dbReference type="Gene3D" id="3.40.50.300">
    <property type="entry name" value="P-loop containing nucleotide triphosphate hydrolases"/>
    <property type="match status" value="1"/>
</dbReference>
<sequence length="203" mass="21922">MKILILGGFLGSGKTTALLRLARYMVETTVSDRENKVIILENEVGEVGIDDAYLRSGGLTVNNLFSGCACCTVSGELVSAAVRIQKEFDPDWLIVETTGIAYPRNMRENLQSAIGLSSRIVILVDAARWNRLLAPMNNLLRGQIEGSDAVLINKTDLVDAAAVEKVESDVLGFEPRAVVLKISALADVPAEVWQKVVGEGHAQ</sequence>
<organism evidence="2 3">
    <name type="scientific">Sporobacter termitidis DSM 10068</name>
    <dbReference type="NCBI Taxonomy" id="1123282"/>
    <lineage>
        <taxon>Bacteria</taxon>
        <taxon>Bacillati</taxon>
        <taxon>Bacillota</taxon>
        <taxon>Clostridia</taxon>
        <taxon>Eubacteriales</taxon>
        <taxon>Oscillospiraceae</taxon>
        <taxon>Sporobacter</taxon>
    </lineage>
</organism>
<keyword evidence="3" id="KW-1185">Reference proteome</keyword>
<dbReference type="RefSeq" id="WP_073076151.1">
    <property type="nucleotide sequence ID" value="NZ_FQXV01000001.1"/>
</dbReference>
<dbReference type="InterPro" id="IPR003495">
    <property type="entry name" value="CobW/HypB/UreG_nucleotide-bd"/>
</dbReference>
<reference evidence="2 3" key="1">
    <citation type="submission" date="2016-11" db="EMBL/GenBank/DDBJ databases">
        <authorList>
            <person name="Jaros S."/>
            <person name="Januszkiewicz K."/>
            <person name="Wedrychowicz H."/>
        </authorList>
    </citation>
    <scope>NUCLEOTIDE SEQUENCE [LARGE SCALE GENOMIC DNA]</scope>
    <source>
        <strain evidence="2 3">DSM 10068</strain>
    </source>
</reference>
<dbReference type="InterPro" id="IPR051316">
    <property type="entry name" value="Zinc-reg_GTPase_activator"/>
</dbReference>